<dbReference type="GO" id="GO:0005829">
    <property type="term" value="C:cytosol"/>
    <property type="evidence" value="ECO:0007669"/>
    <property type="project" value="UniProtKB-SubCell"/>
</dbReference>
<gene>
    <name evidence="16" type="ORF">BDY21DRAFT_5240</name>
</gene>
<evidence type="ECO:0000256" key="2">
    <source>
        <dbReference type="ARBA" id="ARBA00007878"/>
    </source>
</evidence>
<dbReference type="AlphaFoldDB" id="A0A6A6PDS4"/>
<comment type="subcellular location">
    <subcellularLocation>
        <location evidence="1">Cytoplasm</location>
        <location evidence="1">Cytosol</location>
    </subcellularLocation>
</comment>
<sequence>MPRAISGPGFQAVILCGPGVSLNTFTSKMPKALVPIANRPMVWYPLDWCYRMGISDITLITPPESAPALEAALSQNPHLTSLPAPKPEVLSPPLLTPTTGTGELFRLPEVQSAITGDFIVLPCDLVCELEGTALLEAWMIQTAGLGGATGGLTETNKPAPMTLGGEKSGRRGGMAVWYHTKGEGSVKGEETDFVATTPLPPPIVPSPRGSIRPQVSNLVYSLPTDTLNDVTAEKKGFPIRQALIRRHGRVRMRTTHRDAHIYVFPHWVLRLMKRNALDSVSEDVVGLWAKATWQHPRLAEKLGMREIFADAADKEPDDAMGGSGILDDEVDVAALSSTYEPRTENKVGSFSVPPMLAYVQPPGPSLPLIRRVDTAALLLSVSLRLARLPSLEEGSSSPLSHTAKTANPSGVPKKCRVESADSLLAENVTVAEKCNIKESVIGANCEIGEGARLLRCLLMDGAVVGSNCQLTGCILGRRCKVEGGPARDEKTVLKDCEVQEGNIVPWGTEAKNEKFMIFEGLSDEGDVEEDMAEHFDDVLADSGEPGVSQR</sequence>
<evidence type="ECO:0000256" key="8">
    <source>
        <dbReference type="ARBA" id="ARBA00031190"/>
    </source>
</evidence>
<evidence type="ECO:0000256" key="12">
    <source>
        <dbReference type="ARBA" id="ARBA00046432"/>
    </source>
</evidence>
<comment type="function">
    <text evidence="11">Acts as a component of the translation initiation factor 2B (eIF2B) complex, which catalyzes the exchange of GDP for GTP on the eukaryotic initiation factor 2 (eIF2) complex gamma subunit. Its guanine nucleotide exchange factor activity is repressed when bound to eIF2 complex phosphorylated on the alpha subunit, thereby limiting the amount of methionyl-initiator methionine tRNA available to the ribosome and consequently global translation is repressed.</text>
</comment>
<feature type="domain" description="Nucleotidyl transferase" evidence="14">
    <location>
        <begin position="12"/>
        <end position="157"/>
    </location>
</feature>
<dbReference type="CDD" id="cd04652">
    <property type="entry name" value="LbH_eIF2B_gamma_C"/>
    <property type="match status" value="1"/>
</dbReference>
<protein>
    <recommendedName>
        <fullName evidence="3">Mannose-1-phosphate guanyltransferase</fullName>
    </recommendedName>
    <alternativeName>
        <fullName evidence="8">GDP-mannose pyrophosphorylase</fullName>
    </alternativeName>
    <alternativeName>
        <fullName evidence="7">GTP-mannose-1-phosphate guanylyltransferase</fullName>
    </alternativeName>
    <alternativeName>
        <fullName evidence="9">Translation initiation factor eIF2B subunit gamma</fullName>
    </alternativeName>
    <alternativeName>
        <fullName evidence="10">eIF2B GDP-GTP exchange factor subunit gamma</fullName>
    </alternativeName>
</protein>
<evidence type="ECO:0000256" key="1">
    <source>
        <dbReference type="ARBA" id="ARBA00004514"/>
    </source>
</evidence>
<comment type="similarity">
    <text evidence="2">Belongs to the eIF-2B gamma/epsilon subunits family.</text>
</comment>
<keyword evidence="17" id="KW-1185">Reference proteome</keyword>
<dbReference type="EMBL" id="MU001670">
    <property type="protein sequence ID" value="KAF2461990.1"/>
    <property type="molecule type" value="Genomic_DNA"/>
</dbReference>
<dbReference type="GO" id="GO:0005851">
    <property type="term" value="C:eukaryotic translation initiation factor 2B complex"/>
    <property type="evidence" value="ECO:0007669"/>
    <property type="project" value="TreeGrafter"/>
</dbReference>
<evidence type="ECO:0000256" key="6">
    <source>
        <dbReference type="ARBA" id="ARBA00022917"/>
    </source>
</evidence>
<dbReference type="InterPro" id="IPR051960">
    <property type="entry name" value="eIF2B_gamma"/>
</dbReference>
<name>A0A6A6PDS4_9PEZI</name>
<evidence type="ECO:0000256" key="3">
    <source>
        <dbReference type="ARBA" id="ARBA00018601"/>
    </source>
</evidence>
<evidence type="ECO:0000313" key="16">
    <source>
        <dbReference type="EMBL" id="KAF2461990.1"/>
    </source>
</evidence>
<evidence type="ECO:0000256" key="9">
    <source>
        <dbReference type="ARBA" id="ARBA00044196"/>
    </source>
</evidence>
<evidence type="ECO:0000313" key="17">
    <source>
        <dbReference type="Proteomes" id="UP000799766"/>
    </source>
</evidence>
<evidence type="ECO:0000256" key="13">
    <source>
        <dbReference type="SAM" id="MobiDB-lite"/>
    </source>
</evidence>
<dbReference type="InterPro" id="IPR005835">
    <property type="entry name" value="NTP_transferase_dom"/>
</dbReference>
<organism evidence="16 17">
    <name type="scientific">Lineolata rhizophorae</name>
    <dbReference type="NCBI Taxonomy" id="578093"/>
    <lineage>
        <taxon>Eukaryota</taxon>
        <taxon>Fungi</taxon>
        <taxon>Dikarya</taxon>
        <taxon>Ascomycota</taxon>
        <taxon>Pezizomycotina</taxon>
        <taxon>Dothideomycetes</taxon>
        <taxon>Dothideomycetes incertae sedis</taxon>
        <taxon>Lineolatales</taxon>
        <taxon>Lineolataceae</taxon>
        <taxon>Lineolata</taxon>
    </lineage>
</organism>
<dbReference type="Pfam" id="PF00483">
    <property type="entry name" value="NTP_transferase"/>
    <property type="match status" value="1"/>
</dbReference>
<dbReference type="PANTHER" id="PTHR45989">
    <property type="entry name" value="TRANSLATION INITIATION FACTOR EIF-2B SUBUNIT GAMMA"/>
    <property type="match status" value="1"/>
</dbReference>
<dbReference type="GO" id="GO:0005085">
    <property type="term" value="F:guanyl-nucleotide exchange factor activity"/>
    <property type="evidence" value="ECO:0007669"/>
    <property type="project" value="TreeGrafter"/>
</dbReference>
<dbReference type="PANTHER" id="PTHR45989:SF1">
    <property type="entry name" value="TRANSLATION INITIATION FACTOR EIF-2B SUBUNIT GAMMA"/>
    <property type="match status" value="1"/>
</dbReference>
<comment type="subunit">
    <text evidence="12">Component of the translation initiation factor 2B (eIF2B) complex which is a heterodecamer of two sets of five different subunits: alpha, beta, gamma, delta and epsilon. Subunits alpha, beta and delta comprise a regulatory subcomplex and subunits epsilon and gamma comprise a catalytic subcomplex. Within the complex, the hexameric regulatory complex resides at the center, with the two heterodimeric catalytic subcomplexes bound on opposite sides.</text>
</comment>
<dbReference type="InterPro" id="IPR029044">
    <property type="entry name" value="Nucleotide-diphossugar_trans"/>
</dbReference>
<dbReference type="GO" id="GO:0016740">
    <property type="term" value="F:transferase activity"/>
    <property type="evidence" value="ECO:0007669"/>
    <property type="project" value="UniProtKB-KW"/>
</dbReference>
<keyword evidence="5" id="KW-0396">Initiation factor</keyword>
<evidence type="ECO:0000256" key="5">
    <source>
        <dbReference type="ARBA" id="ARBA00022540"/>
    </source>
</evidence>
<evidence type="ECO:0000259" key="14">
    <source>
        <dbReference type="Pfam" id="PF00483"/>
    </source>
</evidence>
<dbReference type="InterPro" id="IPR056764">
    <property type="entry name" value="LbH_EIF2B3/5"/>
</dbReference>
<dbReference type="Gene3D" id="3.90.550.10">
    <property type="entry name" value="Spore Coat Polysaccharide Biosynthesis Protein SpsA, Chain A"/>
    <property type="match status" value="1"/>
</dbReference>
<evidence type="ECO:0000256" key="4">
    <source>
        <dbReference type="ARBA" id="ARBA00022490"/>
    </source>
</evidence>
<dbReference type="GO" id="GO:0002183">
    <property type="term" value="P:cytoplasmic translational initiation"/>
    <property type="evidence" value="ECO:0007669"/>
    <property type="project" value="TreeGrafter"/>
</dbReference>
<keyword evidence="4" id="KW-0963">Cytoplasm</keyword>
<dbReference type="Pfam" id="PF25084">
    <property type="entry name" value="LbH_EIF2B"/>
    <property type="match status" value="1"/>
</dbReference>
<feature type="region of interest" description="Disordered" evidence="13">
    <location>
        <begin position="392"/>
        <end position="412"/>
    </location>
</feature>
<feature type="domain" description="EIF2B subunit epsilon/gamma LbH" evidence="15">
    <location>
        <begin position="412"/>
        <end position="493"/>
    </location>
</feature>
<dbReference type="SUPFAM" id="SSF53448">
    <property type="entry name" value="Nucleotide-diphospho-sugar transferases"/>
    <property type="match status" value="1"/>
</dbReference>
<keyword evidence="6" id="KW-0648">Protein biosynthesis</keyword>
<dbReference type="GO" id="GO:0003743">
    <property type="term" value="F:translation initiation factor activity"/>
    <property type="evidence" value="ECO:0007669"/>
    <property type="project" value="UniProtKB-KW"/>
</dbReference>
<evidence type="ECO:0000259" key="15">
    <source>
        <dbReference type="Pfam" id="PF25084"/>
    </source>
</evidence>
<keyword evidence="16" id="KW-0808">Transferase</keyword>
<evidence type="ECO:0000256" key="7">
    <source>
        <dbReference type="ARBA" id="ARBA00030179"/>
    </source>
</evidence>
<reference evidence="16" key="1">
    <citation type="journal article" date="2020" name="Stud. Mycol.">
        <title>101 Dothideomycetes genomes: a test case for predicting lifestyles and emergence of pathogens.</title>
        <authorList>
            <person name="Haridas S."/>
            <person name="Albert R."/>
            <person name="Binder M."/>
            <person name="Bloem J."/>
            <person name="Labutti K."/>
            <person name="Salamov A."/>
            <person name="Andreopoulos B."/>
            <person name="Baker S."/>
            <person name="Barry K."/>
            <person name="Bills G."/>
            <person name="Bluhm B."/>
            <person name="Cannon C."/>
            <person name="Castanera R."/>
            <person name="Culley D."/>
            <person name="Daum C."/>
            <person name="Ezra D."/>
            <person name="Gonzalez J."/>
            <person name="Henrissat B."/>
            <person name="Kuo A."/>
            <person name="Liang C."/>
            <person name="Lipzen A."/>
            <person name="Lutzoni F."/>
            <person name="Magnuson J."/>
            <person name="Mondo S."/>
            <person name="Nolan M."/>
            <person name="Ohm R."/>
            <person name="Pangilinan J."/>
            <person name="Park H.-J."/>
            <person name="Ramirez L."/>
            <person name="Alfaro M."/>
            <person name="Sun H."/>
            <person name="Tritt A."/>
            <person name="Yoshinaga Y."/>
            <person name="Zwiers L.-H."/>
            <person name="Turgeon B."/>
            <person name="Goodwin S."/>
            <person name="Spatafora J."/>
            <person name="Crous P."/>
            <person name="Grigoriev I."/>
        </authorList>
    </citation>
    <scope>NUCLEOTIDE SEQUENCE</scope>
    <source>
        <strain evidence="16">ATCC 16933</strain>
    </source>
</reference>
<dbReference type="OrthoDB" id="10250549at2759"/>
<dbReference type="Proteomes" id="UP000799766">
    <property type="component" value="Unassembled WGS sequence"/>
</dbReference>
<evidence type="ECO:0000256" key="10">
    <source>
        <dbReference type="ARBA" id="ARBA00044229"/>
    </source>
</evidence>
<proteinExistence type="inferred from homology"/>
<evidence type="ECO:0000256" key="11">
    <source>
        <dbReference type="ARBA" id="ARBA00045373"/>
    </source>
</evidence>
<dbReference type="Gene3D" id="2.160.10.10">
    <property type="entry name" value="Hexapeptide repeat proteins"/>
    <property type="match status" value="1"/>
</dbReference>
<accession>A0A6A6PDS4</accession>